<dbReference type="EMBL" id="VMKP01000004">
    <property type="protein sequence ID" value="TVO63755.1"/>
    <property type="molecule type" value="Genomic_DNA"/>
</dbReference>
<keyword evidence="2" id="KW-1185">Reference proteome</keyword>
<dbReference type="RefSeq" id="WP_144348289.1">
    <property type="nucleotide sequence ID" value="NZ_VMKP01000004.1"/>
</dbReference>
<protein>
    <submittedName>
        <fullName evidence="1">Uncharacterized protein</fullName>
    </submittedName>
</protein>
<comment type="caution">
    <text evidence="1">The sequence shown here is derived from an EMBL/GenBank/DDBJ whole genome shotgun (WGS) entry which is preliminary data.</text>
</comment>
<dbReference type="Pfam" id="PF19742">
    <property type="entry name" value="DUF6231"/>
    <property type="match status" value="1"/>
</dbReference>
<gene>
    <name evidence="1" type="ORF">FPL11_08825</name>
</gene>
<reference evidence="1 2" key="1">
    <citation type="submission" date="2019-07" db="EMBL/GenBank/DDBJ databases">
        <title>Reclasification of Spiribacter aquaticus.</title>
        <authorList>
            <person name="Leon M.J."/>
            <person name="Sanchez-Porro C."/>
            <person name="Ventosa A."/>
        </authorList>
    </citation>
    <scope>NUCLEOTIDE SEQUENCE [LARGE SCALE GENOMIC DNA]</scope>
    <source>
        <strain evidence="1 2">SP30</strain>
    </source>
</reference>
<sequence>MNAPLDATLEQVRSTLDGGFSNGALVITDDDAMASLATGTDMLVLSARHADERRDHLPQVDLALVDAEAGFADEASAVQLISRLRDVQAVQVLVIGPRQSPTLMGRQQLIGLGFRRWATTGEGDERRRWYEFSLADYKVTPDWLNARHWANPELWDRYRW</sequence>
<name>A0A557RF05_9GAMM</name>
<dbReference type="InterPro" id="IPR046199">
    <property type="entry name" value="DUF6231"/>
</dbReference>
<dbReference type="Proteomes" id="UP000316688">
    <property type="component" value="Unassembled WGS sequence"/>
</dbReference>
<organism evidence="1 2">
    <name type="scientific">Spiribacter aquaticus</name>
    <dbReference type="NCBI Taxonomy" id="1935996"/>
    <lineage>
        <taxon>Bacteria</taxon>
        <taxon>Pseudomonadati</taxon>
        <taxon>Pseudomonadota</taxon>
        <taxon>Gammaproteobacteria</taxon>
        <taxon>Chromatiales</taxon>
        <taxon>Ectothiorhodospiraceae</taxon>
        <taxon>Spiribacter</taxon>
    </lineage>
</organism>
<evidence type="ECO:0000313" key="2">
    <source>
        <dbReference type="Proteomes" id="UP000316688"/>
    </source>
</evidence>
<evidence type="ECO:0000313" key="1">
    <source>
        <dbReference type="EMBL" id="TVO63755.1"/>
    </source>
</evidence>
<dbReference type="AlphaFoldDB" id="A0A557RF05"/>
<accession>A0A557RF05</accession>
<proteinExistence type="predicted"/>